<organism evidence="1 2">
    <name type="scientific">Moniliophthora roreri</name>
    <name type="common">Frosty pod rot fungus</name>
    <name type="synonym">Monilia roreri</name>
    <dbReference type="NCBI Taxonomy" id="221103"/>
    <lineage>
        <taxon>Eukaryota</taxon>
        <taxon>Fungi</taxon>
        <taxon>Dikarya</taxon>
        <taxon>Basidiomycota</taxon>
        <taxon>Agaricomycotina</taxon>
        <taxon>Agaricomycetes</taxon>
        <taxon>Agaricomycetidae</taxon>
        <taxon>Agaricales</taxon>
        <taxon>Marasmiineae</taxon>
        <taxon>Marasmiaceae</taxon>
        <taxon>Moniliophthora</taxon>
    </lineage>
</organism>
<sequence length="32" mass="3808">MHDIFGVNSRRTSHVLYYDDVRWDKSAFGFST</sequence>
<dbReference type="EMBL" id="LATX01000330">
    <property type="protein sequence ID" value="KTB46488.1"/>
    <property type="molecule type" value="Genomic_DNA"/>
</dbReference>
<evidence type="ECO:0000313" key="1">
    <source>
        <dbReference type="EMBL" id="KTB46488.1"/>
    </source>
</evidence>
<comment type="caution">
    <text evidence="1">The sequence shown here is derived from an EMBL/GenBank/DDBJ whole genome shotgun (WGS) entry which is preliminary data.</text>
</comment>
<name>A0A0W0GD86_MONRR</name>
<proteinExistence type="predicted"/>
<accession>A0A0W0GD86</accession>
<protein>
    <submittedName>
        <fullName evidence="1">Uncharacterized protein</fullName>
    </submittedName>
</protein>
<gene>
    <name evidence="1" type="ORF">WG66_935</name>
</gene>
<dbReference type="Proteomes" id="UP000054988">
    <property type="component" value="Unassembled WGS sequence"/>
</dbReference>
<dbReference type="AlphaFoldDB" id="A0A0W0GD86"/>
<evidence type="ECO:0000313" key="2">
    <source>
        <dbReference type="Proteomes" id="UP000054988"/>
    </source>
</evidence>
<reference evidence="1 2" key="1">
    <citation type="submission" date="2015-12" db="EMBL/GenBank/DDBJ databases">
        <title>Draft genome sequence of Moniliophthora roreri, the causal agent of frosty pod rot of cacao.</title>
        <authorList>
            <person name="Aime M.C."/>
            <person name="Diaz-Valderrama J.R."/>
            <person name="Kijpornyongpan T."/>
            <person name="Phillips-Mora W."/>
        </authorList>
    </citation>
    <scope>NUCLEOTIDE SEQUENCE [LARGE SCALE GENOMIC DNA]</scope>
    <source>
        <strain evidence="1 2">MCA 2952</strain>
    </source>
</reference>